<keyword evidence="12" id="KW-0067">ATP-binding</keyword>
<evidence type="ECO:0000256" key="11">
    <source>
        <dbReference type="ARBA" id="ARBA00022824"/>
    </source>
</evidence>
<evidence type="ECO:0000256" key="14">
    <source>
        <dbReference type="ARBA" id="ARBA00023015"/>
    </source>
</evidence>
<evidence type="ECO:0000259" key="28">
    <source>
        <dbReference type="PROSITE" id="PS50011"/>
    </source>
</evidence>
<keyword evidence="5" id="KW-0808">Transferase</keyword>
<sequence length="934" mass="105297">MKFHWFFLLWCLLLFAGFSAYEGDLPNSETKEIAVSNLHADGLEGSIYAASRSILSLPSALDIGQEDVLPIIASPDGTIYSVDIESKKILWSFKSGPPIYSSYQALLNLDKDEEKENSSGLNYNFFVYPEDDWELYVHYIHSGKSTRLGMTPEEFMRKTPIILEDGSVTLGSKRTTVFLVDAKTGNLIYTYKTAPSTLPVEIDEEKSLVSKQDMEEWVQPIDMDLKSVHPLYITRTDYELQSFAPTLGKVLWNMTISEIGLVDTCQGSVNSPVAAPFGAKTGLGLEYEGDAETRSPCRARGIVFRLRDTSFLQTFSQFDQLSEGHPEDLVLPQLVPSQKFLLPKSDDSHWAPHAVEKRCEVEKNCLTVMGSADEHAVSMNDTGKQDVVKYLDDATGSLVPFIILSLLIVLCIAGFVVYHSLVAREQSKLNERLKDSKGHTVGLKKKKARKPGKYINSEKNGKHVSSESEDQETIEHPHTKENDKDSQWANSKLFDGGMDGRKIGQLFISSREIAKGSNGTVVFEGIYNGRAVAVKRLVKTHHDVAFKEIQNLIASDQHPNIVRWYGVEYDQDFVYLSLERCTCSLSDLIQTYSNSSPNSTFNKEQITNSRNEYNVQLDSPIGLGKDIELWKRNGYPSPQLLKLMRDVVSGLAHLHELGIIHRDLKPHNVLIIKGRSFCAKLSDMGISRRLLGDMSSLAHNATGSGSSGWQAPEQLLNGRQTRAVDLFSLGCVLFFCITGGRHPFGDHLERDVNVVKNKMDLFLVEHIPEATDLLCQLLKTDPLLRPKAMEVLHHPLFWNSEMRLSFLRDTSDRVELEDRGNESEILKALESVAPVALGGKWNEKMEAAFISNIGRYRKYKFDSTRDLLRVMRNKLNHYGELPKEIQEILGPVPGGFDGYFSCRFPRLLIEVYKVVCKYCREEECFSKYFKDGMF</sequence>
<evidence type="ECO:0000256" key="12">
    <source>
        <dbReference type="ARBA" id="ARBA00022840"/>
    </source>
</evidence>
<evidence type="ECO:0000256" key="13">
    <source>
        <dbReference type="ARBA" id="ARBA00022989"/>
    </source>
</evidence>
<evidence type="ECO:0000256" key="2">
    <source>
        <dbReference type="ARBA" id="ARBA00012513"/>
    </source>
</evidence>
<keyword evidence="14" id="KW-0805">Transcription regulation</keyword>
<dbReference type="GO" id="GO:0004521">
    <property type="term" value="F:RNA endonuclease activity"/>
    <property type="evidence" value="ECO:0007669"/>
    <property type="project" value="InterPro"/>
</dbReference>
<comment type="caution">
    <text evidence="30">The sequence shown here is derived from an EMBL/GenBank/DDBJ whole genome shotgun (WGS) entry which is preliminary data.</text>
</comment>
<dbReference type="AlphaFoldDB" id="A0A9Q0QPM2"/>
<evidence type="ECO:0000313" key="30">
    <source>
        <dbReference type="EMBL" id="KAJ4967257.1"/>
    </source>
</evidence>
<evidence type="ECO:0000256" key="22">
    <source>
        <dbReference type="ARBA" id="ARBA00047899"/>
    </source>
</evidence>
<dbReference type="GO" id="GO:0016787">
    <property type="term" value="F:hydrolase activity"/>
    <property type="evidence" value="ECO:0007669"/>
    <property type="project" value="UniProtKB-KW"/>
</dbReference>
<dbReference type="EMBL" id="JAMYWD010000007">
    <property type="protein sequence ID" value="KAJ4967257.1"/>
    <property type="molecule type" value="Genomic_DNA"/>
</dbReference>
<evidence type="ECO:0000256" key="19">
    <source>
        <dbReference type="ARBA" id="ARBA00023187"/>
    </source>
</evidence>
<dbReference type="InterPro" id="IPR000719">
    <property type="entry name" value="Prot_kinase_dom"/>
</dbReference>
<dbReference type="GO" id="GO:0006397">
    <property type="term" value="P:mRNA processing"/>
    <property type="evidence" value="ECO:0007669"/>
    <property type="project" value="UniProtKB-KW"/>
</dbReference>
<evidence type="ECO:0000313" key="31">
    <source>
        <dbReference type="Proteomes" id="UP001141806"/>
    </source>
</evidence>
<feature type="domain" description="Protein kinase" evidence="28">
    <location>
        <begin position="507"/>
        <end position="797"/>
    </location>
</feature>
<dbReference type="SUPFAM" id="SSF56112">
    <property type="entry name" value="Protein kinase-like (PK-like)"/>
    <property type="match status" value="1"/>
</dbReference>
<feature type="transmembrane region" description="Helical" evidence="26">
    <location>
        <begin position="398"/>
        <end position="418"/>
    </location>
</feature>
<dbReference type="Gene3D" id="1.20.1440.180">
    <property type="entry name" value="KEN domain"/>
    <property type="match status" value="1"/>
</dbReference>
<keyword evidence="17" id="KW-0804">Transcription</keyword>
<comment type="subunit">
    <text evidence="24">Homodimer; disulfide-linked. Dimer formation is driven by hydrophobic interactions within the N-terminal luminal domains and stabilized by disulfide bridges.</text>
</comment>
<dbReference type="InterPro" id="IPR010513">
    <property type="entry name" value="KEN_dom"/>
</dbReference>
<dbReference type="SMART" id="SM00564">
    <property type="entry name" value="PQQ"/>
    <property type="match status" value="2"/>
</dbReference>
<evidence type="ECO:0000256" key="15">
    <source>
        <dbReference type="ARBA" id="ARBA00023136"/>
    </source>
</evidence>
<keyword evidence="9" id="KW-0418">Kinase</keyword>
<keyword evidence="16" id="KW-1015">Disulfide bond</keyword>
<dbReference type="SMART" id="SM00220">
    <property type="entry name" value="S_TKc"/>
    <property type="match status" value="1"/>
</dbReference>
<dbReference type="EC" id="2.7.11.1" evidence="2"/>
<dbReference type="GO" id="GO:0008380">
    <property type="term" value="P:RNA splicing"/>
    <property type="evidence" value="ECO:0007669"/>
    <property type="project" value="UniProtKB-KW"/>
</dbReference>
<dbReference type="Pfam" id="PF00069">
    <property type="entry name" value="Pkinase"/>
    <property type="match status" value="1"/>
</dbReference>
<evidence type="ECO:0000256" key="26">
    <source>
        <dbReference type="SAM" id="Phobius"/>
    </source>
</evidence>
<evidence type="ECO:0000256" key="17">
    <source>
        <dbReference type="ARBA" id="ARBA00023163"/>
    </source>
</evidence>
<evidence type="ECO:0000256" key="9">
    <source>
        <dbReference type="ARBA" id="ARBA00022777"/>
    </source>
</evidence>
<dbReference type="SUPFAM" id="SSF50998">
    <property type="entry name" value="Quinoprotein alcohol dehydrogenase-like"/>
    <property type="match status" value="1"/>
</dbReference>
<dbReference type="InterPro" id="IPR038357">
    <property type="entry name" value="KEN_sf"/>
</dbReference>
<name>A0A9Q0QPM2_9MAGN</name>
<dbReference type="InterPro" id="IPR045133">
    <property type="entry name" value="IRE1/2-like"/>
</dbReference>
<evidence type="ECO:0000256" key="21">
    <source>
        <dbReference type="ARBA" id="ARBA00023268"/>
    </source>
</evidence>
<keyword evidence="19" id="KW-0508">mRNA splicing</keyword>
<comment type="subcellular location">
    <subcellularLocation>
        <location evidence="1">Endoplasmic reticulum membrane</location>
        <topology evidence="1">Single-pass type I membrane protein</topology>
    </subcellularLocation>
</comment>
<keyword evidence="7 27" id="KW-0732">Signal</keyword>
<evidence type="ECO:0000256" key="25">
    <source>
        <dbReference type="SAM" id="MobiDB-lite"/>
    </source>
</evidence>
<keyword evidence="11" id="KW-0256">Endoplasmic reticulum</keyword>
<evidence type="ECO:0000256" key="5">
    <source>
        <dbReference type="ARBA" id="ARBA00022679"/>
    </source>
</evidence>
<evidence type="ECO:0000256" key="27">
    <source>
        <dbReference type="SAM" id="SignalP"/>
    </source>
</evidence>
<dbReference type="PROSITE" id="PS51392">
    <property type="entry name" value="KEN"/>
    <property type="match status" value="1"/>
</dbReference>
<keyword evidence="8" id="KW-0547">Nucleotide-binding</keyword>
<dbReference type="SMART" id="SM00580">
    <property type="entry name" value="PUG"/>
    <property type="match status" value="1"/>
</dbReference>
<dbReference type="PROSITE" id="PS50011">
    <property type="entry name" value="PROTEIN_KINASE_DOM"/>
    <property type="match status" value="1"/>
</dbReference>
<dbReference type="Proteomes" id="UP001141806">
    <property type="component" value="Unassembled WGS sequence"/>
</dbReference>
<dbReference type="InterPro" id="IPR011047">
    <property type="entry name" value="Quinoprotein_ADH-like_sf"/>
</dbReference>
<evidence type="ECO:0000256" key="24">
    <source>
        <dbReference type="ARBA" id="ARBA00065357"/>
    </source>
</evidence>
<dbReference type="GO" id="GO:0004674">
    <property type="term" value="F:protein serine/threonine kinase activity"/>
    <property type="evidence" value="ECO:0007669"/>
    <property type="project" value="UniProtKB-KW"/>
</dbReference>
<feature type="signal peptide" evidence="27">
    <location>
        <begin position="1"/>
        <end position="20"/>
    </location>
</feature>
<dbReference type="InterPro" id="IPR018391">
    <property type="entry name" value="PQQ_b-propeller_rpt"/>
</dbReference>
<evidence type="ECO:0000256" key="1">
    <source>
        <dbReference type="ARBA" id="ARBA00004115"/>
    </source>
</evidence>
<dbReference type="GO" id="GO:1990604">
    <property type="term" value="C:IRE1-TRAF2-ASK1 complex"/>
    <property type="evidence" value="ECO:0007669"/>
    <property type="project" value="TreeGrafter"/>
</dbReference>
<dbReference type="GO" id="GO:0051082">
    <property type="term" value="F:unfolded protein binding"/>
    <property type="evidence" value="ECO:0007669"/>
    <property type="project" value="TreeGrafter"/>
</dbReference>
<proteinExistence type="predicted"/>
<keyword evidence="31" id="KW-1185">Reference proteome</keyword>
<feature type="compositionally biased region" description="Basic residues" evidence="25">
    <location>
        <begin position="442"/>
        <end position="452"/>
    </location>
</feature>
<dbReference type="PROSITE" id="PS00108">
    <property type="entry name" value="PROTEIN_KINASE_ST"/>
    <property type="match status" value="1"/>
</dbReference>
<keyword evidence="18" id="KW-0325">Glycoprotein</keyword>
<evidence type="ECO:0000256" key="23">
    <source>
        <dbReference type="ARBA" id="ARBA00048679"/>
    </source>
</evidence>
<comment type="catalytic activity">
    <reaction evidence="23">
        <text>L-seryl-[protein] + ATP = O-phospho-L-seryl-[protein] + ADP + H(+)</text>
        <dbReference type="Rhea" id="RHEA:17989"/>
        <dbReference type="Rhea" id="RHEA-COMP:9863"/>
        <dbReference type="Rhea" id="RHEA-COMP:11604"/>
        <dbReference type="ChEBI" id="CHEBI:15378"/>
        <dbReference type="ChEBI" id="CHEBI:29999"/>
        <dbReference type="ChEBI" id="CHEBI:30616"/>
        <dbReference type="ChEBI" id="CHEBI:83421"/>
        <dbReference type="ChEBI" id="CHEBI:456216"/>
        <dbReference type="EC" id="2.7.11.1"/>
    </reaction>
</comment>
<dbReference type="Gene3D" id="3.30.200.20">
    <property type="entry name" value="Phosphorylase Kinase, domain 1"/>
    <property type="match status" value="1"/>
</dbReference>
<dbReference type="OrthoDB" id="63989at2759"/>
<keyword evidence="4" id="KW-0507">mRNA processing</keyword>
<gene>
    <name evidence="30" type="ORF">NE237_019106</name>
</gene>
<dbReference type="GO" id="GO:0005524">
    <property type="term" value="F:ATP binding"/>
    <property type="evidence" value="ECO:0007669"/>
    <property type="project" value="UniProtKB-KW"/>
</dbReference>
<dbReference type="GO" id="GO:0036498">
    <property type="term" value="P:IRE1-mediated unfolded protein response"/>
    <property type="evidence" value="ECO:0007669"/>
    <property type="project" value="TreeGrafter"/>
</dbReference>
<reference evidence="30" key="1">
    <citation type="journal article" date="2023" name="Plant J.">
        <title>The genome of the king protea, Protea cynaroides.</title>
        <authorList>
            <person name="Chang J."/>
            <person name="Duong T.A."/>
            <person name="Schoeman C."/>
            <person name="Ma X."/>
            <person name="Roodt D."/>
            <person name="Barker N."/>
            <person name="Li Z."/>
            <person name="Van de Peer Y."/>
            <person name="Mizrachi E."/>
        </authorList>
    </citation>
    <scope>NUCLEOTIDE SEQUENCE</scope>
    <source>
        <tissue evidence="30">Young leaves</tissue>
    </source>
</reference>
<evidence type="ECO:0000256" key="4">
    <source>
        <dbReference type="ARBA" id="ARBA00022664"/>
    </source>
</evidence>
<feature type="domain" description="KEN" evidence="29">
    <location>
        <begin position="800"/>
        <end position="931"/>
    </location>
</feature>
<evidence type="ECO:0000256" key="6">
    <source>
        <dbReference type="ARBA" id="ARBA00022692"/>
    </source>
</evidence>
<dbReference type="FunFam" id="1.10.510.10:FF:000463">
    <property type="entry name" value="Serine/threonine-protein kinase/endoribonuclease IRE1a"/>
    <property type="match status" value="1"/>
</dbReference>
<keyword evidence="3" id="KW-0723">Serine/threonine-protein kinase</keyword>
<dbReference type="PANTHER" id="PTHR13954">
    <property type="entry name" value="IRE1-RELATED"/>
    <property type="match status" value="1"/>
</dbReference>
<accession>A0A9Q0QPM2</accession>
<feature type="region of interest" description="Disordered" evidence="25">
    <location>
        <begin position="433"/>
        <end position="487"/>
    </location>
</feature>
<dbReference type="CDD" id="cd10422">
    <property type="entry name" value="RNase_Ire1"/>
    <property type="match status" value="1"/>
</dbReference>
<dbReference type="Pfam" id="PF06479">
    <property type="entry name" value="Ribonuc_2-5A"/>
    <property type="match status" value="1"/>
</dbReference>
<dbReference type="InterPro" id="IPR008271">
    <property type="entry name" value="Ser/Thr_kinase_AS"/>
</dbReference>
<dbReference type="InterPro" id="IPR011009">
    <property type="entry name" value="Kinase-like_dom_sf"/>
</dbReference>
<dbReference type="FunFam" id="1.20.1440.180:FF:000002">
    <property type="entry name" value="Serine/threonine-protein kinase/endoribonuclease IRE1"/>
    <property type="match status" value="1"/>
</dbReference>
<organism evidence="30 31">
    <name type="scientific">Protea cynaroides</name>
    <dbReference type="NCBI Taxonomy" id="273540"/>
    <lineage>
        <taxon>Eukaryota</taxon>
        <taxon>Viridiplantae</taxon>
        <taxon>Streptophyta</taxon>
        <taxon>Embryophyta</taxon>
        <taxon>Tracheophyta</taxon>
        <taxon>Spermatophyta</taxon>
        <taxon>Magnoliopsida</taxon>
        <taxon>Proteales</taxon>
        <taxon>Proteaceae</taxon>
        <taxon>Protea</taxon>
    </lineage>
</organism>
<evidence type="ECO:0000256" key="16">
    <source>
        <dbReference type="ARBA" id="ARBA00023157"/>
    </source>
</evidence>
<evidence type="ECO:0000256" key="18">
    <source>
        <dbReference type="ARBA" id="ARBA00023180"/>
    </source>
</evidence>
<keyword evidence="13 26" id="KW-1133">Transmembrane helix</keyword>
<evidence type="ECO:0000256" key="3">
    <source>
        <dbReference type="ARBA" id="ARBA00022527"/>
    </source>
</evidence>
<comment type="catalytic activity">
    <reaction evidence="22">
        <text>L-threonyl-[protein] + ATP = O-phospho-L-threonyl-[protein] + ADP + H(+)</text>
        <dbReference type="Rhea" id="RHEA:46608"/>
        <dbReference type="Rhea" id="RHEA-COMP:11060"/>
        <dbReference type="Rhea" id="RHEA-COMP:11605"/>
        <dbReference type="ChEBI" id="CHEBI:15378"/>
        <dbReference type="ChEBI" id="CHEBI:30013"/>
        <dbReference type="ChEBI" id="CHEBI:30616"/>
        <dbReference type="ChEBI" id="CHEBI:61977"/>
        <dbReference type="ChEBI" id="CHEBI:456216"/>
        <dbReference type="EC" id="2.7.11.1"/>
    </reaction>
</comment>
<keyword evidence="21" id="KW-0511">Multifunctional enzyme</keyword>
<dbReference type="PANTHER" id="PTHR13954:SF6">
    <property type="entry name" value="NON-SPECIFIC SERINE_THREONINE PROTEIN KINASE"/>
    <property type="match status" value="1"/>
</dbReference>
<feature type="chain" id="PRO_5040106407" description="non-specific serine/threonine protein kinase" evidence="27">
    <location>
        <begin position="21"/>
        <end position="934"/>
    </location>
</feature>
<feature type="compositionally biased region" description="Basic and acidic residues" evidence="25">
    <location>
        <begin position="473"/>
        <end position="486"/>
    </location>
</feature>
<keyword evidence="6 26" id="KW-0812">Transmembrane</keyword>
<keyword evidence="15 26" id="KW-0472">Membrane</keyword>
<evidence type="ECO:0000259" key="29">
    <source>
        <dbReference type="PROSITE" id="PS51392"/>
    </source>
</evidence>
<dbReference type="FunFam" id="3.30.200.20:FF:000077">
    <property type="entry name" value="Putative Serine/threonine-protein kinase/endoribonuclease IRE1"/>
    <property type="match status" value="1"/>
</dbReference>
<keyword evidence="20" id="KW-0834">Unfolded protein response</keyword>
<keyword evidence="10" id="KW-0378">Hydrolase</keyword>
<protein>
    <recommendedName>
        <fullName evidence="2">non-specific serine/threonine protein kinase</fullName>
        <ecNumber evidence="2">2.7.11.1</ecNumber>
    </recommendedName>
</protein>
<dbReference type="Gene3D" id="2.130.10.10">
    <property type="entry name" value="YVTN repeat-like/Quinoprotein amine dehydrogenase"/>
    <property type="match status" value="1"/>
</dbReference>
<evidence type="ECO:0000256" key="20">
    <source>
        <dbReference type="ARBA" id="ARBA00023230"/>
    </source>
</evidence>
<dbReference type="Gene3D" id="1.10.510.10">
    <property type="entry name" value="Transferase(Phosphotransferase) domain 1"/>
    <property type="match status" value="1"/>
</dbReference>
<dbReference type="InterPro" id="IPR015943">
    <property type="entry name" value="WD40/YVTN_repeat-like_dom_sf"/>
</dbReference>
<evidence type="ECO:0000256" key="7">
    <source>
        <dbReference type="ARBA" id="ARBA00022729"/>
    </source>
</evidence>
<evidence type="ECO:0000256" key="8">
    <source>
        <dbReference type="ARBA" id="ARBA00022741"/>
    </source>
</evidence>
<evidence type="ECO:0000256" key="10">
    <source>
        <dbReference type="ARBA" id="ARBA00022801"/>
    </source>
</evidence>